<keyword evidence="2" id="KW-0813">Transport</keyword>
<evidence type="ECO:0000256" key="3">
    <source>
        <dbReference type="ARBA" id="ARBA00022483"/>
    </source>
</evidence>
<keyword evidence="5" id="KW-0770">Synapse</keyword>
<dbReference type="InterPro" id="IPR008849">
    <property type="entry name" value="Synaphin"/>
</dbReference>
<evidence type="ECO:0000256" key="5">
    <source>
        <dbReference type="ARBA" id="ARBA00023018"/>
    </source>
</evidence>
<evidence type="ECO:0000256" key="1">
    <source>
        <dbReference type="ARBA" id="ARBA00005396"/>
    </source>
</evidence>
<reference evidence="8" key="1">
    <citation type="submission" date="2018-06" db="EMBL/GenBank/DDBJ databases">
        <title>Genome assembly of Danube salmon.</title>
        <authorList>
            <person name="Macqueen D.J."/>
            <person name="Gundappa M.K."/>
        </authorList>
    </citation>
    <scope>NUCLEOTIDE SEQUENCE [LARGE SCALE GENOMIC DNA]</scope>
</reference>
<reference evidence="7" key="2">
    <citation type="submission" date="2025-08" db="UniProtKB">
        <authorList>
            <consortium name="Ensembl"/>
        </authorList>
    </citation>
    <scope>IDENTIFICATION</scope>
</reference>
<dbReference type="GO" id="GO:0019905">
    <property type="term" value="F:syntaxin binding"/>
    <property type="evidence" value="ECO:0007669"/>
    <property type="project" value="InterPro"/>
</dbReference>
<keyword evidence="8" id="KW-1185">Reference proteome</keyword>
<dbReference type="Pfam" id="PF05835">
    <property type="entry name" value="Synaphin"/>
    <property type="match status" value="1"/>
</dbReference>
<reference evidence="7" key="3">
    <citation type="submission" date="2025-09" db="UniProtKB">
        <authorList>
            <consortium name="Ensembl"/>
        </authorList>
    </citation>
    <scope>IDENTIFICATION</scope>
</reference>
<evidence type="ECO:0000313" key="7">
    <source>
        <dbReference type="Ensembl" id="ENSHHUP00000079051.1"/>
    </source>
</evidence>
<evidence type="ECO:0000256" key="6">
    <source>
        <dbReference type="ARBA" id="ARBA00034103"/>
    </source>
</evidence>
<protein>
    <submittedName>
        <fullName evidence="7">Complexin 4b</fullName>
    </submittedName>
</protein>
<comment type="similarity">
    <text evidence="1">Belongs to the complexin/synaphin family.</text>
</comment>
<evidence type="ECO:0000256" key="4">
    <source>
        <dbReference type="ARBA" id="ARBA00022775"/>
    </source>
</evidence>
<accession>A0A4W5QN06</accession>
<dbReference type="GO" id="GO:0045202">
    <property type="term" value="C:synapse"/>
    <property type="evidence" value="ECO:0007669"/>
    <property type="project" value="UniProtKB-SubCell"/>
</dbReference>
<dbReference type="AlphaFoldDB" id="A0A4W5QN06"/>
<keyword evidence="4" id="KW-0532">Neurotransmitter transport</keyword>
<dbReference type="GO" id="GO:0006887">
    <property type="term" value="P:exocytosis"/>
    <property type="evidence" value="ECO:0007669"/>
    <property type="project" value="UniProtKB-KW"/>
</dbReference>
<dbReference type="STRING" id="62062.ENSHHUP00000079051"/>
<evidence type="ECO:0000256" key="2">
    <source>
        <dbReference type="ARBA" id="ARBA00022448"/>
    </source>
</evidence>
<proteinExistence type="inferred from homology"/>
<evidence type="ECO:0000313" key="8">
    <source>
        <dbReference type="Proteomes" id="UP000314982"/>
    </source>
</evidence>
<dbReference type="GeneTree" id="ENSGT00950000182938"/>
<dbReference type="GO" id="GO:0006836">
    <property type="term" value="P:neurotransmitter transport"/>
    <property type="evidence" value="ECO:0007669"/>
    <property type="project" value="UniProtKB-KW"/>
</dbReference>
<organism evidence="7 8">
    <name type="scientific">Hucho hucho</name>
    <name type="common">huchen</name>
    <dbReference type="NCBI Taxonomy" id="62062"/>
    <lineage>
        <taxon>Eukaryota</taxon>
        <taxon>Metazoa</taxon>
        <taxon>Chordata</taxon>
        <taxon>Craniata</taxon>
        <taxon>Vertebrata</taxon>
        <taxon>Euteleostomi</taxon>
        <taxon>Actinopterygii</taxon>
        <taxon>Neopterygii</taxon>
        <taxon>Teleostei</taxon>
        <taxon>Protacanthopterygii</taxon>
        <taxon>Salmoniformes</taxon>
        <taxon>Salmonidae</taxon>
        <taxon>Salmoninae</taxon>
        <taxon>Hucho</taxon>
    </lineage>
</organism>
<dbReference type="Ensembl" id="ENSHHUT00000081598.1">
    <property type="protein sequence ID" value="ENSHHUP00000079051.1"/>
    <property type="gene ID" value="ENSHHUG00000046110.1"/>
</dbReference>
<name>A0A4W5QN06_9TELE</name>
<dbReference type="Proteomes" id="UP000314982">
    <property type="component" value="Unassembled WGS sequence"/>
</dbReference>
<comment type="subcellular location">
    <subcellularLocation>
        <location evidence="6">Synapse</location>
    </subcellularLocation>
</comment>
<keyword evidence="3" id="KW-0268">Exocytosis</keyword>
<sequence>MERDSEDKYRLPKSEQDANLMELAGDDIDVPKELLKMVDEDTTEEEEKDSILGQIQNLQNMDQIKEKASATMVEMKSKAEEKCCVM</sequence>